<gene>
    <name evidence="2" type="ORF">PRI8871_00308</name>
</gene>
<feature type="transmembrane region" description="Helical" evidence="1">
    <location>
        <begin position="76"/>
        <end position="93"/>
    </location>
</feature>
<feature type="transmembrane region" description="Helical" evidence="1">
    <location>
        <begin position="197"/>
        <end position="216"/>
    </location>
</feature>
<feature type="transmembrane region" description="Helical" evidence="1">
    <location>
        <begin position="126"/>
        <end position="145"/>
    </location>
</feature>
<dbReference type="Proteomes" id="UP000244904">
    <property type="component" value="Unassembled WGS sequence"/>
</dbReference>
<sequence length="371" mass="41237">MLTLLTLGVYRFWMKTRLRRWYWSAIRPGGLPLEYVGDPFEKLLGFLIAVVILAFYIGIVNLLLMFLSFSLFNGNSSAYAVSVVGVIPLWFYAKYRARRYILARTRWRGLRFGLEPGAWGYAFRALMYWALTIGTAGLLWPLMAFRLEQYRTNRTFYGDSRMQQGGRWTGLYRSMVPLFIAAFIAAGALGAEINGHLTGSATLGTIAVLIALYGLVHLRLRSLTYLTNTKSIGGVRLFIAPSTPRVAWILFIGYLLVAICMLPLAGGIAVVVVLLVQSTSDIGTIAGLDLSMIGDVQHWMLVVLGTGLYFGAFLLWTSLSHAFVTLPLLRHYAQRLSIQDPGEIAQISQRPRDETTQAEGFAEALDVGASL</sequence>
<feature type="transmembrane region" description="Helical" evidence="1">
    <location>
        <begin position="171"/>
        <end position="191"/>
    </location>
</feature>
<keyword evidence="1" id="KW-0812">Transmembrane</keyword>
<accession>A0A2R8APD9</accession>
<feature type="transmembrane region" description="Helical" evidence="1">
    <location>
        <begin position="246"/>
        <end position="276"/>
    </location>
</feature>
<keyword evidence="3" id="KW-1185">Reference proteome</keyword>
<evidence type="ECO:0000313" key="2">
    <source>
        <dbReference type="EMBL" id="SPF77724.1"/>
    </source>
</evidence>
<reference evidence="3" key="1">
    <citation type="submission" date="2018-03" db="EMBL/GenBank/DDBJ databases">
        <authorList>
            <person name="Rodrigo-Torres L."/>
            <person name="Arahal R. D."/>
            <person name="Lucena T."/>
        </authorList>
    </citation>
    <scope>NUCLEOTIDE SEQUENCE [LARGE SCALE GENOMIC DNA]</scope>
    <source>
        <strain evidence="3">CECT 8871</strain>
    </source>
</reference>
<keyword evidence="1" id="KW-1133">Transmembrane helix</keyword>
<evidence type="ECO:0008006" key="4">
    <source>
        <dbReference type="Google" id="ProtNLM"/>
    </source>
</evidence>
<proteinExistence type="predicted"/>
<dbReference type="Pfam" id="PF05987">
    <property type="entry name" value="DUF898"/>
    <property type="match status" value="1"/>
</dbReference>
<evidence type="ECO:0000313" key="3">
    <source>
        <dbReference type="Proteomes" id="UP000244904"/>
    </source>
</evidence>
<dbReference type="InterPro" id="IPR010295">
    <property type="entry name" value="DUF898"/>
</dbReference>
<name>A0A2R8APD9_9RHOB</name>
<keyword evidence="1" id="KW-0472">Membrane</keyword>
<protein>
    <recommendedName>
        <fullName evidence="4">Inner membrane protein YjgN</fullName>
    </recommendedName>
</protein>
<organism evidence="2 3">
    <name type="scientific">Pseudoprimorskyibacter insulae</name>
    <dbReference type="NCBI Taxonomy" id="1695997"/>
    <lineage>
        <taxon>Bacteria</taxon>
        <taxon>Pseudomonadati</taxon>
        <taxon>Pseudomonadota</taxon>
        <taxon>Alphaproteobacteria</taxon>
        <taxon>Rhodobacterales</taxon>
        <taxon>Paracoccaceae</taxon>
        <taxon>Pseudoprimorskyibacter</taxon>
    </lineage>
</organism>
<dbReference type="EMBL" id="OMOJ01000001">
    <property type="protein sequence ID" value="SPF77724.1"/>
    <property type="molecule type" value="Genomic_DNA"/>
</dbReference>
<evidence type="ECO:0000256" key="1">
    <source>
        <dbReference type="SAM" id="Phobius"/>
    </source>
</evidence>
<feature type="transmembrane region" description="Helical" evidence="1">
    <location>
        <begin position="296"/>
        <end position="329"/>
    </location>
</feature>
<feature type="transmembrane region" description="Helical" evidence="1">
    <location>
        <begin position="43"/>
        <end position="64"/>
    </location>
</feature>
<dbReference type="AlphaFoldDB" id="A0A2R8APD9"/>